<dbReference type="OrthoDB" id="3907216at2759"/>
<dbReference type="InterPro" id="IPR011057">
    <property type="entry name" value="Mss4-like_sf"/>
</dbReference>
<dbReference type="Gene3D" id="2.170.150.70">
    <property type="match status" value="1"/>
</dbReference>
<proteinExistence type="predicted"/>
<evidence type="ECO:0000313" key="2">
    <source>
        <dbReference type="EMBL" id="KAJ4391353.1"/>
    </source>
</evidence>
<protein>
    <recommendedName>
        <fullName evidence="4">CENP-V/GFA domain-containing protein</fullName>
    </recommendedName>
</protein>
<dbReference type="Proteomes" id="UP001140453">
    <property type="component" value="Unassembled WGS sequence"/>
</dbReference>
<dbReference type="AlphaFoldDB" id="A0A9W9CWP0"/>
<reference evidence="2" key="1">
    <citation type="submission" date="2022-10" db="EMBL/GenBank/DDBJ databases">
        <title>Tapping the CABI collections for fungal endophytes: first genome assemblies for Collariella, Neodidymelliopsis, Ascochyta clinopodiicola, Didymella pomorum, Didymosphaeria variabile, Neocosmospora piperis and Neocucurbitaria cava.</title>
        <authorList>
            <person name="Hill R."/>
        </authorList>
    </citation>
    <scope>NUCLEOTIDE SEQUENCE</scope>
    <source>
        <strain evidence="2">IMI 355082</strain>
    </source>
</reference>
<dbReference type="SUPFAM" id="SSF51316">
    <property type="entry name" value="Mss4-like"/>
    <property type="match status" value="1"/>
</dbReference>
<accession>A0A9W9CWP0</accession>
<name>A0A9W9CWP0_9PEZI</name>
<feature type="region of interest" description="Disordered" evidence="1">
    <location>
        <begin position="152"/>
        <end position="173"/>
    </location>
</feature>
<evidence type="ECO:0000256" key="1">
    <source>
        <dbReference type="SAM" id="MobiDB-lite"/>
    </source>
</evidence>
<keyword evidence="3" id="KW-1185">Reference proteome</keyword>
<dbReference type="EMBL" id="JAPEVB010000003">
    <property type="protein sequence ID" value="KAJ4391353.1"/>
    <property type="molecule type" value="Genomic_DNA"/>
</dbReference>
<feature type="compositionally biased region" description="Polar residues" evidence="1">
    <location>
        <begin position="153"/>
        <end position="172"/>
    </location>
</feature>
<evidence type="ECO:0008006" key="4">
    <source>
        <dbReference type="Google" id="ProtNLM"/>
    </source>
</evidence>
<sequence>MSLQRPLRGHCACRRNQYYIRAPQGVTEVAQVLFSTGESHRIAQANPLSAHIRIPLTWYHSATFAEFPDETATSIRRVYENPFERHTRRTFCGVCGTPLTYWSEQPRTEADYIQVTMGSLSREDLGDLEDLGLIPESPIEAPQFDIPAIAGRQATSPGDATSDPVATTSTALHPTGTYRETVGVPWFESIIEGSSLGGRLRTTRGTRQSADGLTKFEIEITEFNDDGTEASQSSGNNGKRKLGDRTDVEEMEGISQE</sequence>
<evidence type="ECO:0000313" key="3">
    <source>
        <dbReference type="Proteomes" id="UP001140453"/>
    </source>
</evidence>
<feature type="region of interest" description="Disordered" evidence="1">
    <location>
        <begin position="223"/>
        <end position="257"/>
    </location>
</feature>
<gene>
    <name evidence="2" type="ORF">N0V93_004970</name>
</gene>
<comment type="caution">
    <text evidence="2">The sequence shown here is derived from an EMBL/GenBank/DDBJ whole genome shotgun (WGS) entry which is preliminary data.</text>
</comment>
<organism evidence="2 3">
    <name type="scientific">Gnomoniopsis smithogilvyi</name>
    <dbReference type="NCBI Taxonomy" id="1191159"/>
    <lineage>
        <taxon>Eukaryota</taxon>
        <taxon>Fungi</taxon>
        <taxon>Dikarya</taxon>
        <taxon>Ascomycota</taxon>
        <taxon>Pezizomycotina</taxon>
        <taxon>Sordariomycetes</taxon>
        <taxon>Sordariomycetidae</taxon>
        <taxon>Diaporthales</taxon>
        <taxon>Gnomoniaceae</taxon>
        <taxon>Gnomoniopsis</taxon>
    </lineage>
</organism>